<dbReference type="OrthoDB" id="6752799at2759"/>
<proteinExistence type="predicted"/>
<evidence type="ECO:0008006" key="4">
    <source>
        <dbReference type="Google" id="ProtNLM"/>
    </source>
</evidence>
<feature type="signal peptide" evidence="1">
    <location>
        <begin position="1"/>
        <end position="21"/>
    </location>
</feature>
<organism evidence="2 3">
    <name type="scientific">Seminavis robusta</name>
    <dbReference type="NCBI Taxonomy" id="568900"/>
    <lineage>
        <taxon>Eukaryota</taxon>
        <taxon>Sar</taxon>
        <taxon>Stramenopiles</taxon>
        <taxon>Ochrophyta</taxon>
        <taxon>Bacillariophyta</taxon>
        <taxon>Bacillariophyceae</taxon>
        <taxon>Bacillariophycidae</taxon>
        <taxon>Naviculales</taxon>
        <taxon>Naviculaceae</taxon>
        <taxon>Seminavis</taxon>
    </lineage>
</organism>
<sequence length="176" mass="18349">MSFKTILYVLALLASVSSTSAQLPSINFDFANATSGVIDELGVALSNVQCAEDTRAESQCNKAPFSGTYVCREFGTLFGSSVKRSICATNIVQGLTLGLSTDTCGPCPDTAPQVCQCACGDNKVMVKGTFFFGRVNLNRCVTNGLSQHMTAWGGAVSCDDGCTTAAEGNTAAEEEP</sequence>
<keyword evidence="1" id="KW-0732">Signal</keyword>
<reference evidence="2" key="1">
    <citation type="submission" date="2020-06" db="EMBL/GenBank/DDBJ databases">
        <authorList>
            <consortium name="Plant Systems Biology data submission"/>
        </authorList>
    </citation>
    <scope>NUCLEOTIDE SEQUENCE</scope>
    <source>
        <strain evidence="2">D6</strain>
    </source>
</reference>
<name>A0A9N8EDA3_9STRA</name>
<keyword evidence="3" id="KW-1185">Reference proteome</keyword>
<dbReference type="Proteomes" id="UP001153069">
    <property type="component" value="Unassembled WGS sequence"/>
</dbReference>
<dbReference type="AlphaFoldDB" id="A0A9N8EDA3"/>
<evidence type="ECO:0000313" key="3">
    <source>
        <dbReference type="Proteomes" id="UP001153069"/>
    </source>
</evidence>
<gene>
    <name evidence="2" type="ORF">SEMRO_834_G208700.1</name>
</gene>
<accession>A0A9N8EDA3</accession>
<dbReference type="EMBL" id="CAICTM010000833">
    <property type="protein sequence ID" value="CAB9517141.1"/>
    <property type="molecule type" value="Genomic_DNA"/>
</dbReference>
<evidence type="ECO:0000256" key="1">
    <source>
        <dbReference type="SAM" id="SignalP"/>
    </source>
</evidence>
<evidence type="ECO:0000313" key="2">
    <source>
        <dbReference type="EMBL" id="CAB9517141.1"/>
    </source>
</evidence>
<comment type="caution">
    <text evidence="2">The sequence shown here is derived from an EMBL/GenBank/DDBJ whole genome shotgun (WGS) entry which is preliminary data.</text>
</comment>
<protein>
    <recommendedName>
        <fullName evidence="4">Cyanovirin-N domain-containing protein</fullName>
    </recommendedName>
</protein>
<feature type="chain" id="PRO_5040247548" description="Cyanovirin-N domain-containing protein" evidence="1">
    <location>
        <begin position="22"/>
        <end position="176"/>
    </location>
</feature>